<dbReference type="EMBL" id="CP012746">
    <property type="protein sequence ID" value="ALL63098.1"/>
    <property type="molecule type" value="Genomic_DNA"/>
</dbReference>
<dbReference type="KEGG" id="bcai:K788_0003968"/>
<dbReference type="AlphaFoldDB" id="A0A0P0R5H7"/>
<protein>
    <submittedName>
        <fullName evidence="1">Uncharacterized protein</fullName>
    </submittedName>
</protein>
<gene>
    <name evidence="1" type="ORF">K788_0003968</name>
</gene>
<sequence length="44" mass="5064">MIVCQHDSKIHYCRLVIGLCLSMSKRSFRSNVETSSLYDSARDI</sequence>
<name>A0A0P0R5H7_9BURK</name>
<accession>A0A0P0R5H7</accession>
<evidence type="ECO:0000313" key="2">
    <source>
        <dbReference type="Proteomes" id="UP000019146"/>
    </source>
</evidence>
<proteinExistence type="predicted"/>
<organism evidence="1 2">
    <name type="scientific">Paraburkholderia caribensis MBA4</name>
    <dbReference type="NCBI Taxonomy" id="1323664"/>
    <lineage>
        <taxon>Bacteria</taxon>
        <taxon>Pseudomonadati</taxon>
        <taxon>Pseudomonadota</taxon>
        <taxon>Betaproteobacteria</taxon>
        <taxon>Burkholderiales</taxon>
        <taxon>Burkholderiaceae</taxon>
        <taxon>Paraburkholderia</taxon>
    </lineage>
</organism>
<evidence type="ECO:0000313" key="1">
    <source>
        <dbReference type="EMBL" id="ALL63098.1"/>
    </source>
</evidence>
<dbReference type="Proteomes" id="UP000019146">
    <property type="component" value="Chromosome 1"/>
</dbReference>
<reference evidence="1 2" key="1">
    <citation type="journal article" date="2014" name="Genome Announc.">
        <title>Draft Genome Sequence of the Haloacid-Degrading Burkholderia caribensis Strain MBA4.</title>
        <authorList>
            <person name="Pan Y."/>
            <person name="Kong K.F."/>
            <person name="Tsang J.S."/>
        </authorList>
    </citation>
    <scope>NUCLEOTIDE SEQUENCE [LARGE SCALE GENOMIC DNA]</scope>
    <source>
        <strain evidence="1 2">MBA4</strain>
    </source>
</reference>